<gene>
    <name evidence="1" type="ORF">MEDL_17076</name>
</gene>
<protein>
    <submittedName>
        <fullName evidence="1">PPP2R3</fullName>
    </submittedName>
</protein>
<evidence type="ECO:0000313" key="1">
    <source>
        <dbReference type="EMBL" id="CAG2202491.1"/>
    </source>
</evidence>
<comment type="caution">
    <text evidence="1">The sequence shown here is derived from an EMBL/GenBank/DDBJ whole genome shotgun (WGS) entry which is preliminary data.</text>
</comment>
<dbReference type="Proteomes" id="UP000683360">
    <property type="component" value="Unassembled WGS sequence"/>
</dbReference>
<proteinExistence type="predicted"/>
<dbReference type="AlphaFoldDB" id="A0A8S3R5P3"/>
<dbReference type="EMBL" id="CAJPWZ010000891">
    <property type="protein sequence ID" value="CAG2202491.1"/>
    <property type="molecule type" value="Genomic_DNA"/>
</dbReference>
<sequence>MDDNVLSCIGTYFIRSILKYAKYSFIDDQIRLGSYKCEDSSPSAVIILNQTYNEQFFKKLLKEISRRNEKVFVHIQNRHQGFRNAFIEYLRNHLTEFCVEYFKIPLVLSSKLGYEDFVSFIVEKWKEQSRPELFYERESSLYEAFSMGHSNIVKILVDL</sequence>
<reference evidence="1" key="1">
    <citation type="submission" date="2021-03" db="EMBL/GenBank/DDBJ databases">
        <authorList>
            <person name="Bekaert M."/>
        </authorList>
    </citation>
    <scope>NUCLEOTIDE SEQUENCE</scope>
</reference>
<organism evidence="1 2">
    <name type="scientific">Mytilus edulis</name>
    <name type="common">Blue mussel</name>
    <dbReference type="NCBI Taxonomy" id="6550"/>
    <lineage>
        <taxon>Eukaryota</taxon>
        <taxon>Metazoa</taxon>
        <taxon>Spiralia</taxon>
        <taxon>Lophotrochozoa</taxon>
        <taxon>Mollusca</taxon>
        <taxon>Bivalvia</taxon>
        <taxon>Autobranchia</taxon>
        <taxon>Pteriomorphia</taxon>
        <taxon>Mytilida</taxon>
        <taxon>Mytiloidea</taxon>
        <taxon>Mytilidae</taxon>
        <taxon>Mytilinae</taxon>
        <taxon>Mytilus</taxon>
    </lineage>
</organism>
<evidence type="ECO:0000313" key="2">
    <source>
        <dbReference type="Proteomes" id="UP000683360"/>
    </source>
</evidence>
<keyword evidence="2" id="KW-1185">Reference proteome</keyword>
<name>A0A8S3R5P3_MYTED</name>
<accession>A0A8S3R5P3</accession>